<dbReference type="InterPro" id="IPR016181">
    <property type="entry name" value="Acyl_CoA_acyltransferase"/>
</dbReference>
<dbReference type="Pfam" id="PF12746">
    <property type="entry name" value="GNAT_acetyltran"/>
    <property type="match status" value="1"/>
</dbReference>
<dbReference type="Proteomes" id="UP001596241">
    <property type="component" value="Unassembled WGS sequence"/>
</dbReference>
<accession>A0ABW1FGP6</accession>
<dbReference type="RefSeq" id="WP_345087683.1">
    <property type="nucleotide sequence ID" value="NZ_BAAAWG010000013.1"/>
</dbReference>
<keyword evidence="2" id="KW-0808">Transferase</keyword>
<evidence type="ECO:0000313" key="3">
    <source>
        <dbReference type="Proteomes" id="UP001596241"/>
    </source>
</evidence>
<evidence type="ECO:0000313" key="2">
    <source>
        <dbReference type="EMBL" id="MFC5892384.1"/>
    </source>
</evidence>
<reference evidence="3" key="1">
    <citation type="journal article" date="2019" name="Int. J. Syst. Evol. Microbiol.">
        <title>The Global Catalogue of Microorganisms (GCM) 10K type strain sequencing project: providing services to taxonomists for standard genome sequencing and annotation.</title>
        <authorList>
            <consortium name="The Broad Institute Genomics Platform"/>
            <consortium name="The Broad Institute Genome Sequencing Center for Infectious Disease"/>
            <person name="Wu L."/>
            <person name="Ma J."/>
        </authorList>
    </citation>
    <scope>NUCLEOTIDE SEQUENCE [LARGE SCALE GENOMIC DNA]</scope>
    <source>
        <strain evidence="3">CGMCC 1.15809</strain>
    </source>
</reference>
<proteinExistence type="predicted"/>
<dbReference type="GO" id="GO:0016746">
    <property type="term" value="F:acyltransferase activity"/>
    <property type="evidence" value="ECO:0007669"/>
    <property type="project" value="UniProtKB-KW"/>
</dbReference>
<dbReference type="Gene3D" id="3.40.630.30">
    <property type="match status" value="1"/>
</dbReference>
<dbReference type="InterPro" id="IPR000182">
    <property type="entry name" value="GNAT_dom"/>
</dbReference>
<dbReference type="CDD" id="cd04301">
    <property type="entry name" value="NAT_SF"/>
    <property type="match status" value="1"/>
</dbReference>
<evidence type="ECO:0000259" key="1">
    <source>
        <dbReference type="PROSITE" id="PS51186"/>
    </source>
</evidence>
<dbReference type="InterPro" id="IPR027365">
    <property type="entry name" value="GNAT_acetyltra_YdfB-like"/>
</dbReference>
<dbReference type="PROSITE" id="PS51186">
    <property type="entry name" value="GNAT"/>
    <property type="match status" value="1"/>
</dbReference>
<feature type="domain" description="N-acetyltransferase" evidence="1">
    <location>
        <begin position="76"/>
        <end position="201"/>
    </location>
</feature>
<dbReference type="SUPFAM" id="SSF55729">
    <property type="entry name" value="Acyl-CoA N-acyltransferases (Nat)"/>
    <property type="match status" value="1"/>
</dbReference>
<keyword evidence="2" id="KW-0012">Acyltransferase</keyword>
<sequence length="201" mass="21275">MIATTSPFCFAAGSMSPDFFPTAYGLLKGHGAVQLSHPPEPGADTLAVDAGFTPARRLQWGQPSSPGWIAPAVEFPEGYELAGIDGPAFSRLESPMARSIFGSAANYAEHAVGFALHRGGRVAADAHGVIGGDLIELGFHTHPDHRGRGLATALAAHVSRWGTERGLRSVMTFTEHKQASKAIARRIGLVEEFSYPTVESP</sequence>
<dbReference type="EC" id="2.3.1.-" evidence="2"/>
<dbReference type="EMBL" id="JBHSPW010000002">
    <property type="protein sequence ID" value="MFC5892384.1"/>
    <property type="molecule type" value="Genomic_DNA"/>
</dbReference>
<protein>
    <submittedName>
        <fullName evidence="2">GNAT family N-acetyltransferase</fullName>
        <ecNumber evidence="2">2.3.1.-</ecNumber>
    </submittedName>
</protein>
<gene>
    <name evidence="2" type="ORF">ACFP3M_06065</name>
</gene>
<keyword evidence="3" id="KW-1185">Reference proteome</keyword>
<name>A0ABW1FGP6_9ACTN</name>
<organism evidence="2 3">
    <name type="scientific">Streptomyces ramulosus</name>
    <dbReference type="NCBI Taxonomy" id="47762"/>
    <lineage>
        <taxon>Bacteria</taxon>
        <taxon>Bacillati</taxon>
        <taxon>Actinomycetota</taxon>
        <taxon>Actinomycetes</taxon>
        <taxon>Kitasatosporales</taxon>
        <taxon>Streptomycetaceae</taxon>
        <taxon>Streptomyces</taxon>
    </lineage>
</organism>
<comment type="caution">
    <text evidence="2">The sequence shown here is derived from an EMBL/GenBank/DDBJ whole genome shotgun (WGS) entry which is preliminary data.</text>
</comment>